<organism evidence="2 3">
    <name type="scientific">Amphibacillus indicireducens</name>
    <dbReference type="NCBI Taxonomy" id="1076330"/>
    <lineage>
        <taxon>Bacteria</taxon>
        <taxon>Bacillati</taxon>
        <taxon>Bacillota</taxon>
        <taxon>Bacilli</taxon>
        <taxon>Bacillales</taxon>
        <taxon>Bacillaceae</taxon>
        <taxon>Amphibacillus</taxon>
    </lineage>
</organism>
<sequence>MLKKVFTRVNSLVFMLIFLWIITDLTSKQLFEQRDTNLFVIVSGIILVISNLSKAALIWYILVPGIHKQAKKGTLNQKRFDKVFAYTLTLSIVTSMNYFVVLIVY</sequence>
<keyword evidence="1" id="KW-0812">Transmembrane</keyword>
<gene>
    <name evidence="2" type="ORF">GCM10022410_18590</name>
</gene>
<keyword evidence="1" id="KW-1133">Transmembrane helix</keyword>
<feature type="transmembrane region" description="Helical" evidence="1">
    <location>
        <begin position="37"/>
        <end position="62"/>
    </location>
</feature>
<evidence type="ECO:0000313" key="3">
    <source>
        <dbReference type="Proteomes" id="UP001501734"/>
    </source>
</evidence>
<name>A0ABP7VSM9_9BACI</name>
<dbReference type="Proteomes" id="UP001501734">
    <property type="component" value="Unassembled WGS sequence"/>
</dbReference>
<comment type="caution">
    <text evidence="2">The sequence shown here is derived from an EMBL/GenBank/DDBJ whole genome shotgun (WGS) entry which is preliminary data.</text>
</comment>
<keyword evidence="1" id="KW-0472">Membrane</keyword>
<feature type="transmembrane region" description="Helical" evidence="1">
    <location>
        <begin position="83"/>
        <end position="104"/>
    </location>
</feature>
<accession>A0ABP7VSM9</accession>
<protein>
    <submittedName>
        <fullName evidence="2">Uncharacterized protein</fullName>
    </submittedName>
</protein>
<feature type="transmembrane region" description="Helical" evidence="1">
    <location>
        <begin position="12"/>
        <end position="31"/>
    </location>
</feature>
<dbReference type="RefSeq" id="WP_344912503.1">
    <property type="nucleotide sequence ID" value="NZ_BAABDL010000101.1"/>
</dbReference>
<reference evidence="3" key="1">
    <citation type="journal article" date="2019" name="Int. J. Syst. Evol. Microbiol.">
        <title>The Global Catalogue of Microorganisms (GCM) 10K type strain sequencing project: providing services to taxonomists for standard genome sequencing and annotation.</title>
        <authorList>
            <consortium name="The Broad Institute Genomics Platform"/>
            <consortium name="The Broad Institute Genome Sequencing Center for Infectious Disease"/>
            <person name="Wu L."/>
            <person name="Ma J."/>
        </authorList>
    </citation>
    <scope>NUCLEOTIDE SEQUENCE [LARGE SCALE GENOMIC DNA]</scope>
    <source>
        <strain evidence="3">JCM 17250</strain>
    </source>
</reference>
<evidence type="ECO:0000313" key="2">
    <source>
        <dbReference type="EMBL" id="GAA4073568.1"/>
    </source>
</evidence>
<dbReference type="EMBL" id="BAABDL010000101">
    <property type="protein sequence ID" value="GAA4073568.1"/>
    <property type="molecule type" value="Genomic_DNA"/>
</dbReference>
<keyword evidence="3" id="KW-1185">Reference proteome</keyword>
<proteinExistence type="predicted"/>
<evidence type="ECO:0000256" key="1">
    <source>
        <dbReference type="SAM" id="Phobius"/>
    </source>
</evidence>